<dbReference type="Proteomes" id="UP000006882">
    <property type="component" value="Chromosome G4"/>
</dbReference>
<dbReference type="eggNOG" id="KOG0619">
    <property type="taxonomic scope" value="Eukaryota"/>
</dbReference>
<evidence type="ECO:0000313" key="1">
    <source>
        <dbReference type="EMBL" id="ONI11714.1"/>
    </source>
</evidence>
<gene>
    <name evidence="1" type="ORF">PRUPE_4G122200</name>
</gene>
<dbReference type="EMBL" id="CM007654">
    <property type="protein sequence ID" value="ONI11714.1"/>
    <property type="molecule type" value="Genomic_DNA"/>
</dbReference>
<dbReference type="Gramene" id="ONI11714">
    <property type="protein sequence ID" value="ONI11714"/>
    <property type="gene ID" value="PRUPE_4G122200"/>
</dbReference>
<name>A0A251PJF3_PRUPE</name>
<reference evidence="1 2" key="1">
    <citation type="journal article" date="2013" name="Nat. Genet.">
        <title>The high-quality draft genome of peach (Prunus persica) identifies unique patterns of genetic diversity, domestication and genome evolution.</title>
        <authorList>
            <consortium name="International Peach Genome Initiative"/>
            <person name="Verde I."/>
            <person name="Abbott A.G."/>
            <person name="Scalabrin S."/>
            <person name="Jung S."/>
            <person name="Shu S."/>
            <person name="Marroni F."/>
            <person name="Zhebentyayeva T."/>
            <person name="Dettori M.T."/>
            <person name="Grimwood J."/>
            <person name="Cattonaro F."/>
            <person name="Zuccolo A."/>
            <person name="Rossini L."/>
            <person name="Jenkins J."/>
            <person name="Vendramin E."/>
            <person name="Meisel L.A."/>
            <person name="Decroocq V."/>
            <person name="Sosinski B."/>
            <person name="Prochnik S."/>
            <person name="Mitros T."/>
            <person name="Policriti A."/>
            <person name="Cipriani G."/>
            <person name="Dondini L."/>
            <person name="Ficklin S."/>
            <person name="Goodstein D.M."/>
            <person name="Xuan P."/>
            <person name="Del Fabbro C."/>
            <person name="Aramini V."/>
            <person name="Copetti D."/>
            <person name="Gonzalez S."/>
            <person name="Horner D.S."/>
            <person name="Falchi R."/>
            <person name="Lucas S."/>
            <person name="Mica E."/>
            <person name="Maldonado J."/>
            <person name="Lazzari B."/>
            <person name="Bielenberg D."/>
            <person name="Pirona R."/>
            <person name="Miculan M."/>
            <person name="Barakat A."/>
            <person name="Testolin R."/>
            <person name="Stella A."/>
            <person name="Tartarini S."/>
            <person name="Tonutti P."/>
            <person name="Arus P."/>
            <person name="Orellana A."/>
            <person name="Wells C."/>
            <person name="Main D."/>
            <person name="Vizzotto G."/>
            <person name="Silva H."/>
            <person name="Salamini F."/>
            <person name="Schmutz J."/>
            <person name="Morgante M."/>
            <person name="Rokhsar D.S."/>
        </authorList>
    </citation>
    <scope>NUCLEOTIDE SEQUENCE [LARGE SCALE GENOMIC DNA]</scope>
    <source>
        <strain evidence="2">cv. Nemared</strain>
    </source>
</reference>
<protein>
    <submittedName>
        <fullName evidence="1">Uncharacterized protein</fullName>
    </submittedName>
</protein>
<dbReference type="AlphaFoldDB" id="A0A251PJF3"/>
<evidence type="ECO:0000313" key="2">
    <source>
        <dbReference type="Proteomes" id="UP000006882"/>
    </source>
</evidence>
<sequence>MLRSLILCVRFYTKGLDVIRSRTIYYMRLSIFIDLPSNNLEGEVPEEITTLIALSILNLYAYFRFFHDIKDKATLTIDLMSIGWFVKQILTEKRKRKRVVILSCSYNVFI</sequence>
<accession>A0A251PJF3</accession>
<keyword evidence="2" id="KW-1185">Reference proteome</keyword>
<proteinExistence type="predicted"/>
<organism evidence="1 2">
    <name type="scientific">Prunus persica</name>
    <name type="common">Peach</name>
    <name type="synonym">Amygdalus persica</name>
    <dbReference type="NCBI Taxonomy" id="3760"/>
    <lineage>
        <taxon>Eukaryota</taxon>
        <taxon>Viridiplantae</taxon>
        <taxon>Streptophyta</taxon>
        <taxon>Embryophyta</taxon>
        <taxon>Tracheophyta</taxon>
        <taxon>Spermatophyta</taxon>
        <taxon>Magnoliopsida</taxon>
        <taxon>eudicotyledons</taxon>
        <taxon>Gunneridae</taxon>
        <taxon>Pentapetalae</taxon>
        <taxon>rosids</taxon>
        <taxon>fabids</taxon>
        <taxon>Rosales</taxon>
        <taxon>Rosaceae</taxon>
        <taxon>Amygdaloideae</taxon>
        <taxon>Amygdaleae</taxon>
        <taxon>Prunus</taxon>
    </lineage>
</organism>